<dbReference type="Proteomes" id="UP000546536">
    <property type="component" value="Unassembled WGS sequence"/>
</dbReference>
<reference evidence="2 3" key="1">
    <citation type="submission" date="2020-04" db="EMBL/GenBank/DDBJ databases">
        <title>Acinetobacter Taxon 24.</title>
        <authorList>
            <person name="Nemec A."/>
            <person name="Radolfova-Krizova L."/>
            <person name="Higgins P.G."/>
            <person name="Spanelova P."/>
        </authorList>
    </citation>
    <scope>NUCLEOTIDE SEQUENCE [LARGE SCALE GENOMIC DNA]</scope>
    <source>
        <strain evidence="2 3">ANC 4279</strain>
    </source>
</reference>
<protein>
    <submittedName>
        <fullName evidence="2">Uncharacterized protein</fullName>
    </submittedName>
</protein>
<dbReference type="EMBL" id="JABERG010000016">
    <property type="protein sequence ID" value="NNH88238.1"/>
    <property type="molecule type" value="Genomic_DNA"/>
</dbReference>
<keyword evidence="1" id="KW-0812">Transmembrane</keyword>
<keyword evidence="1" id="KW-0472">Membrane</keyword>
<accession>A0ABX1V538</accession>
<keyword evidence="3" id="KW-1185">Reference proteome</keyword>
<evidence type="ECO:0000313" key="2">
    <source>
        <dbReference type="EMBL" id="NNH88238.1"/>
    </source>
</evidence>
<feature type="transmembrane region" description="Helical" evidence="1">
    <location>
        <begin position="21"/>
        <end position="44"/>
    </location>
</feature>
<sequence length="487" mass="51815">MHYSIKKQRNLNNSIPFVKQAGISSLLFILLVGLSLTVLTVGYMSSMRNLQSSATTAHAQTQAQMKAMMGYHALSKFLLNQPQGYLDKITAGDISEGTTITSGYVKSTSCPASTIPGEVHYCFDITGKSGGASAIIRAMYAYQKEVQQSTVAGTIFAGGLVVGGNAKFVGETGEDVTIFVGGTNAGKVVDTAGKILTLTGITVQAYTNPIEVADATTLKNYANYLFTKNSAGAMECYQNNLHTTGTTIITTPTKITCPVGVSFDKGTWSFNSSTAKLAGIMWFDGNVIIKLVATPNDMINTVLATGSVTTDLIDKAGVYNAYAPMHYLLTANDSNIKARLDTVCPAANYPVQFCQTYDATQRNLITSVAYFNENKDKFLKNTNLFPANLSNILFLTDTEFAIDAANNTTMNLYGNIVGTKGAGGTGKASGKITGTGNINVKGNLVVTGDLKTEVQGNMTVTLGKSNTDGNNIPVLIYSTKSKSIRYM</sequence>
<evidence type="ECO:0000313" key="3">
    <source>
        <dbReference type="Proteomes" id="UP000546536"/>
    </source>
</evidence>
<proteinExistence type="predicted"/>
<keyword evidence="1" id="KW-1133">Transmembrane helix</keyword>
<dbReference type="RefSeq" id="WP_171544732.1">
    <property type="nucleotide sequence ID" value="NZ_JABERG010000016.1"/>
</dbReference>
<organism evidence="2 3">
    <name type="scientific">Acinetobacter terrae</name>
    <dbReference type="NCBI Taxonomy" id="2731247"/>
    <lineage>
        <taxon>Bacteria</taxon>
        <taxon>Pseudomonadati</taxon>
        <taxon>Pseudomonadota</taxon>
        <taxon>Gammaproteobacteria</taxon>
        <taxon>Moraxellales</taxon>
        <taxon>Moraxellaceae</taxon>
        <taxon>Acinetobacter</taxon>
        <taxon>Acinetobacter Taxon 24</taxon>
    </lineage>
</organism>
<comment type="caution">
    <text evidence="2">The sequence shown here is derived from an EMBL/GenBank/DDBJ whole genome shotgun (WGS) entry which is preliminary data.</text>
</comment>
<name>A0ABX1V538_9GAMM</name>
<evidence type="ECO:0000256" key="1">
    <source>
        <dbReference type="SAM" id="Phobius"/>
    </source>
</evidence>
<gene>
    <name evidence="2" type="ORF">HLH13_11095</name>
</gene>